<protein>
    <recommendedName>
        <fullName evidence="4 10">Cytochrome c oxidase assembly protein CtaG</fullName>
    </recommendedName>
</protein>
<comment type="caution">
    <text evidence="12">The sequence shown here is derived from an EMBL/GenBank/DDBJ whole genome shotgun (WGS) entry which is preliminary data.</text>
</comment>
<dbReference type="Proteomes" id="UP000006746">
    <property type="component" value="Unassembled WGS sequence"/>
</dbReference>
<dbReference type="EMBL" id="AMRL01000010">
    <property type="protein sequence ID" value="EKE75807.1"/>
    <property type="molecule type" value="Genomic_DNA"/>
</dbReference>
<comment type="function">
    <text evidence="1 10">Exerts its effect at some terminal stage of cytochrome c oxidase synthesis, probably by being involved in the insertion of the copper B into subunit I.</text>
</comment>
<dbReference type="PATRIC" id="fig|1207063.3.peg.1955"/>
<dbReference type="InterPro" id="IPR023471">
    <property type="entry name" value="CtaG/Cox11_dom_sf"/>
</dbReference>
<dbReference type="Gene3D" id="2.60.370.10">
    <property type="entry name" value="Ctag/Cox11"/>
    <property type="match status" value="1"/>
</dbReference>
<keyword evidence="6 10" id="KW-0735">Signal-anchor</keyword>
<dbReference type="SUPFAM" id="SSF110111">
    <property type="entry name" value="Ctag/Cox11"/>
    <property type="match status" value="1"/>
</dbReference>
<dbReference type="GO" id="GO:0005507">
    <property type="term" value="F:copper ion binding"/>
    <property type="evidence" value="ECO:0007669"/>
    <property type="project" value="InterPro"/>
</dbReference>
<keyword evidence="10" id="KW-1003">Cell membrane</keyword>
<keyword evidence="10" id="KW-0997">Cell inner membrane</keyword>
<evidence type="ECO:0000256" key="5">
    <source>
        <dbReference type="ARBA" id="ARBA00022692"/>
    </source>
</evidence>
<keyword evidence="5 10" id="KW-0812">Transmembrane</keyword>
<dbReference type="NCBIfam" id="NF003465">
    <property type="entry name" value="PRK05089.1"/>
    <property type="match status" value="1"/>
</dbReference>
<sequence>MKRMRETEQNKPKGNRRNWIAVGGVMLVLGGMTTLTAYSSTLYEMFCRVTGYGGTTQQADALPDHMGERVITVRFDANTSPDLKWRFKPMQVSEKVHVGENGLAFYKAVNNGDVPVVGTATYSVTPHKAGIYFNKLQCFCFTEQVLQPGESIEMPVSYFVDPAIVDDRNLDDVTTITLSYTFFPAPDQSLAGVRQTSELKPAGDGARVN</sequence>
<evidence type="ECO:0000256" key="4">
    <source>
        <dbReference type="ARBA" id="ARBA00015384"/>
    </source>
</evidence>
<evidence type="ECO:0000256" key="10">
    <source>
        <dbReference type="HAMAP-Rule" id="MF_00155"/>
    </source>
</evidence>
<gene>
    <name evidence="10" type="primary">ctaG</name>
    <name evidence="12" type="ORF">P24_09641</name>
</gene>
<dbReference type="PANTHER" id="PTHR21320">
    <property type="entry name" value="CYTOCHROME C OXIDASE ASSEMBLY PROTEIN COX11-RELATED"/>
    <property type="match status" value="1"/>
</dbReference>
<organism evidence="12 13">
    <name type="scientific">Oceanibaculum indicum P24</name>
    <dbReference type="NCBI Taxonomy" id="1207063"/>
    <lineage>
        <taxon>Bacteria</taxon>
        <taxon>Pseudomonadati</taxon>
        <taxon>Pseudomonadota</taxon>
        <taxon>Alphaproteobacteria</taxon>
        <taxon>Rhodospirillales</taxon>
        <taxon>Oceanibaculaceae</taxon>
        <taxon>Oceanibaculum</taxon>
    </lineage>
</organism>
<evidence type="ECO:0000313" key="12">
    <source>
        <dbReference type="EMBL" id="EKE75807.1"/>
    </source>
</evidence>
<dbReference type="GO" id="GO:0005886">
    <property type="term" value="C:plasma membrane"/>
    <property type="evidence" value="ECO:0007669"/>
    <property type="project" value="UniProtKB-SubCell"/>
</dbReference>
<evidence type="ECO:0000256" key="3">
    <source>
        <dbReference type="ARBA" id="ARBA00009620"/>
    </source>
</evidence>
<evidence type="ECO:0000256" key="7">
    <source>
        <dbReference type="ARBA" id="ARBA00022989"/>
    </source>
</evidence>
<evidence type="ECO:0000256" key="1">
    <source>
        <dbReference type="ARBA" id="ARBA00004007"/>
    </source>
</evidence>
<dbReference type="GO" id="GO:0008535">
    <property type="term" value="P:respiratory chain complex IV assembly"/>
    <property type="evidence" value="ECO:0007669"/>
    <property type="project" value="UniProtKB-UniRule"/>
</dbReference>
<feature type="transmembrane region" description="Helical" evidence="11">
    <location>
        <begin position="20"/>
        <end position="38"/>
    </location>
</feature>
<keyword evidence="13" id="KW-1185">Reference proteome</keyword>
<evidence type="ECO:0000313" key="13">
    <source>
        <dbReference type="Proteomes" id="UP000006746"/>
    </source>
</evidence>
<evidence type="ECO:0000256" key="9">
    <source>
        <dbReference type="ARBA" id="ARBA00023136"/>
    </source>
</evidence>
<comment type="subcellular location">
    <subcellularLocation>
        <location evidence="2 10">Cell inner membrane</location>
        <topology evidence="2 10">Single-pass type II membrane protein</topology>
        <orientation evidence="2 10">Periplasmic side</orientation>
    </subcellularLocation>
</comment>
<dbReference type="PIRSF" id="PIRSF005413">
    <property type="entry name" value="COX11"/>
    <property type="match status" value="1"/>
</dbReference>
<evidence type="ECO:0000256" key="8">
    <source>
        <dbReference type="ARBA" id="ARBA00023008"/>
    </source>
</evidence>
<proteinExistence type="inferred from homology"/>
<dbReference type="HAMAP" id="MF_00155">
    <property type="entry name" value="CtaG"/>
    <property type="match status" value="1"/>
</dbReference>
<dbReference type="Pfam" id="PF04442">
    <property type="entry name" value="CtaG_Cox11"/>
    <property type="match status" value="1"/>
</dbReference>
<name>K2JMX5_9PROT</name>
<feature type="topological domain" description="Periplasmic" evidence="10">
    <location>
        <begin position="40"/>
        <end position="209"/>
    </location>
</feature>
<keyword evidence="9 10" id="KW-0472">Membrane</keyword>
<feature type="topological domain" description="Cytoplasmic" evidence="10">
    <location>
        <begin position="1"/>
        <end position="16"/>
    </location>
</feature>
<keyword evidence="8 10" id="KW-0186">Copper</keyword>
<keyword evidence="7 10" id="KW-1133">Transmembrane helix</keyword>
<comment type="similarity">
    <text evidence="3 10">Belongs to the COX11/CtaG family.</text>
</comment>
<evidence type="ECO:0000256" key="11">
    <source>
        <dbReference type="SAM" id="Phobius"/>
    </source>
</evidence>
<evidence type="ECO:0000256" key="6">
    <source>
        <dbReference type="ARBA" id="ARBA00022968"/>
    </source>
</evidence>
<reference evidence="12 13" key="1">
    <citation type="journal article" date="2012" name="J. Bacteriol.">
        <title>Genome Sequence of Oceanibaculum indicum Type Strain P24.</title>
        <authorList>
            <person name="Lai Q."/>
            <person name="Shao Z."/>
        </authorList>
    </citation>
    <scope>NUCLEOTIDE SEQUENCE [LARGE SCALE GENOMIC DNA]</scope>
    <source>
        <strain evidence="12 13">P24</strain>
    </source>
</reference>
<dbReference type="PANTHER" id="PTHR21320:SF3">
    <property type="entry name" value="CYTOCHROME C OXIDASE ASSEMBLY PROTEIN COX11, MITOCHONDRIAL-RELATED"/>
    <property type="match status" value="1"/>
</dbReference>
<dbReference type="eggNOG" id="COG3175">
    <property type="taxonomic scope" value="Bacteria"/>
</dbReference>
<dbReference type="STRING" id="1207063.P24_09641"/>
<dbReference type="InterPro" id="IPR007533">
    <property type="entry name" value="Cyt_c_oxidase_assmbl_CtaG"/>
</dbReference>
<accession>K2JMX5</accession>
<dbReference type="FunFam" id="2.60.370.10:FF:000001">
    <property type="entry name" value="COX11 cytochrome c oxidase assembly homolog"/>
    <property type="match status" value="1"/>
</dbReference>
<evidence type="ECO:0000256" key="2">
    <source>
        <dbReference type="ARBA" id="ARBA00004382"/>
    </source>
</evidence>
<dbReference type="AlphaFoldDB" id="K2JMX5"/>